<sequence>MEKKGYSIKLDINHFKTSEFRAIRIFLQAFSLLLSLSLSLSLYISLSLCLDLSFSPSHSTRLNSTRGNIQKITNQAPGSWLLAPSIVIKVNTSSISPNPHPHMSKLTQVFLIGGLVRFLLPLLVPSIVPVLGSIVEITTPITSFKALQEAFFFLNSSIDLYDGGVNHHPPLLVTVLSLVDAFPISNVWFHIIYSLTDLSIAWQLVQINKWYQLYTSKRTGKKITGFNDDLIASFYLFNPLILLLNLSHSTIVFTWLFVVSTIYQITVKKQPARAMILLAIASYLSLNSFYLLPAVLGLIHVTSRTQHTLGQIYVFNIGIYICTIALLILISFASTASWQFIDNCYLSVILFKKITPNVGLWWYLFTEMFEFFTPFYIGMFNIYSFVFVVPLALRLFEYAKTPKLGDSFAVVVLTLLWISFTKSYPTIGELGFALSFATILRGSIIPHCKMIYITGMTLVVSLILSPIFYYCWIVLGNGNSNFFYSINLIWGGVHIMSIMDLLWAQLIGDYFVENNVSDDEKAKLQLAQL</sequence>
<dbReference type="UniPathway" id="UPA00196"/>
<keyword evidence="8 9" id="KW-0472">Membrane</keyword>
<dbReference type="STRING" id="379508.A5E2K6"/>
<dbReference type="FunCoup" id="A5E2K6">
    <property type="interactions" value="653"/>
</dbReference>
<comment type="similarity">
    <text evidence="3">Belongs to the PIGU family.</text>
</comment>
<feature type="transmembrane region" description="Helical" evidence="9">
    <location>
        <begin position="25"/>
        <end position="46"/>
    </location>
</feature>
<dbReference type="AlphaFoldDB" id="A5E2K6"/>
<evidence type="ECO:0000313" key="10">
    <source>
        <dbReference type="EMBL" id="EDK45664.1"/>
    </source>
</evidence>
<comment type="pathway">
    <text evidence="2">Glycolipid biosynthesis; glycosylphosphatidylinositol-anchor biosynthesis.</text>
</comment>
<dbReference type="OrthoDB" id="549017at2759"/>
<feature type="transmembrane region" description="Helical" evidence="9">
    <location>
        <begin position="481"/>
        <end position="503"/>
    </location>
</feature>
<dbReference type="InterPro" id="IPR009600">
    <property type="entry name" value="PIG-U"/>
</dbReference>
<comment type="subcellular location">
    <subcellularLocation>
        <location evidence="1">Endoplasmic reticulum membrane</location>
        <topology evidence="1">Multi-pass membrane protein</topology>
    </subcellularLocation>
</comment>
<dbReference type="InParanoid" id="A5E2K6"/>
<keyword evidence="11" id="KW-1185">Reference proteome</keyword>
<dbReference type="OMA" id="ALWHLWI"/>
<dbReference type="GO" id="GO:0016255">
    <property type="term" value="P:attachment of GPI anchor to protein"/>
    <property type="evidence" value="ECO:0007669"/>
    <property type="project" value="InterPro"/>
</dbReference>
<feature type="transmembrane region" description="Helical" evidence="9">
    <location>
        <begin position="275"/>
        <end position="300"/>
    </location>
</feature>
<dbReference type="Proteomes" id="UP000001996">
    <property type="component" value="Unassembled WGS sequence"/>
</dbReference>
<dbReference type="eggNOG" id="KOG2552">
    <property type="taxonomic scope" value="Eukaryota"/>
</dbReference>
<evidence type="ECO:0000256" key="7">
    <source>
        <dbReference type="ARBA" id="ARBA00022989"/>
    </source>
</evidence>
<evidence type="ECO:0000256" key="4">
    <source>
        <dbReference type="ARBA" id="ARBA00022502"/>
    </source>
</evidence>
<feature type="transmembrane region" description="Helical" evidence="9">
    <location>
        <begin position="404"/>
        <end position="420"/>
    </location>
</feature>
<evidence type="ECO:0000256" key="3">
    <source>
        <dbReference type="ARBA" id="ARBA00010026"/>
    </source>
</evidence>
<evidence type="ECO:0000256" key="6">
    <source>
        <dbReference type="ARBA" id="ARBA00022824"/>
    </source>
</evidence>
<dbReference type="Pfam" id="PF06728">
    <property type="entry name" value="PIG-U"/>
    <property type="match status" value="1"/>
</dbReference>
<dbReference type="GeneID" id="5231948"/>
<evidence type="ECO:0000256" key="2">
    <source>
        <dbReference type="ARBA" id="ARBA00004687"/>
    </source>
</evidence>
<evidence type="ECO:0000256" key="8">
    <source>
        <dbReference type="ARBA" id="ARBA00023136"/>
    </source>
</evidence>
<feature type="transmembrane region" description="Helical" evidence="9">
    <location>
        <begin position="344"/>
        <end position="365"/>
    </location>
</feature>
<evidence type="ECO:0000256" key="5">
    <source>
        <dbReference type="ARBA" id="ARBA00022692"/>
    </source>
</evidence>
<feature type="transmembrane region" description="Helical" evidence="9">
    <location>
        <begin position="451"/>
        <end position="475"/>
    </location>
</feature>
<evidence type="ECO:0000313" key="11">
    <source>
        <dbReference type="Proteomes" id="UP000001996"/>
    </source>
</evidence>
<feature type="transmembrane region" description="Helical" evidence="9">
    <location>
        <begin position="109"/>
        <end position="135"/>
    </location>
</feature>
<organism evidence="10 11">
    <name type="scientific">Lodderomyces elongisporus (strain ATCC 11503 / CBS 2605 / JCM 1781 / NBRC 1676 / NRRL YB-4239)</name>
    <name type="common">Yeast</name>
    <name type="synonym">Saccharomyces elongisporus</name>
    <dbReference type="NCBI Taxonomy" id="379508"/>
    <lineage>
        <taxon>Eukaryota</taxon>
        <taxon>Fungi</taxon>
        <taxon>Dikarya</taxon>
        <taxon>Ascomycota</taxon>
        <taxon>Saccharomycotina</taxon>
        <taxon>Pichiomycetes</taxon>
        <taxon>Debaryomycetaceae</taxon>
        <taxon>Candida/Lodderomyces clade</taxon>
        <taxon>Lodderomyces</taxon>
    </lineage>
</organism>
<keyword evidence="5 9" id="KW-0812">Transmembrane</keyword>
<reference evidence="10 11" key="1">
    <citation type="journal article" date="2009" name="Nature">
        <title>Evolution of pathogenicity and sexual reproduction in eight Candida genomes.</title>
        <authorList>
            <person name="Butler G."/>
            <person name="Rasmussen M.D."/>
            <person name="Lin M.F."/>
            <person name="Santos M.A."/>
            <person name="Sakthikumar S."/>
            <person name="Munro C.A."/>
            <person name="Rheinbay E."/>
            <person name="Grabherr M."/>
            <person name="Forche A."/>
            <person name="Reedy J.L."/>
            <person name="Agrafioti I."/>
            <person name="Arnaud M.B."/>
            <person name="Bates S."/>
            <person name="Brown A.J."/>
            <person name="Brunke S."/>
            <person name="Costanzo M.C."/>
            <person name="Fitzpatrick D.A."/>
            <person name="de Groot P.W."/>
            <person name="Harris D."/>
            <person name="Hoyer L.L."/>
            <person name="Hube B."/>
            <person name="Klis F.M."/>
            <person name="Kodira C."/>
            <person name="Lennard N."/>
            <person name="Logue M.E."/>
            <person name="Martin R."/>
            <person name="Neiman A.M."/>
            <person name="Nikolaou E."/>
            <person name="Quail M.A."/>
            <person name="Quinn J."/>
            <person name="Santos M.C."/>
            <person name="Schmitzberger F.F."/>
            <person name="Sherlock G."/>
            <person name="Shah P."/>
            <person name="Silverstein K.A."/>
            <person name="Skrzypek M.S."/>
            <person name="Soll D."/>
            <person name="Staggs R."/>
            <person name="Stansfield I."/>
            <person name="Stumpf M.P."/>
            <person name="Sudbery P.E."/>
            <person name="Srikantha T."/>
            <person name="Zeng Q."/>
            <person name="Berman J."/>
            <person name="Berriman M."/>
            <person name="Heitman J."/>
            <person name="Gow N.A."/>
            <person name="Lorenz M.C."/>
            <person name="Birren B.W."/>
            <person name="Kellis M."/>
            <person name="Cuomo C.A."/>
        </authorList>
    </citation>
    <scope>NUCLEOTIDE SEQUENCE [LARGE SCALE GENOMIC DNA]</scope>
    <source>
        <strain evidence="11">ATCC 11503 / BCRC 21390 / CBS 2605 / JCM 1781 / NBRC 1676 / NRRL YB-4239</strain>
    </source>
</reference>
<feature type="transmembrane region" description="Helical" evidence="9">
    <location>
        <begin position="240"/>
        <end position="263"/>
    </location>
</feature>
<evidence type="ECO:0008006" key="12">
    <source>
        <dbReference type="Google" id="ProtNLM"/>
    </source>
</evidence>
<feature type="transmembrane region" description="Helical" evidence="9">
    <location>
        <begin position="312"/>
        <end position="332"/>
    </location>
</feature>
<name>A5E2K6_LODEL</name>
<dbReference type="GO" id="GO:0042765">
    <property type="term" value="C:GPI-anchor transamidase complex"/>
    <property type="evidence" value="ECO:0007669"/>
    <property type="project" value="InterPro"/>
</dbReference>
<evidence type="ECO:0000256" key="9">
    <source>
        <dbReference type="SAM" id="Phobius"/>
    </source>
</evidence>
<dbReference type="EMBL" id="CH981528">
    <property type="protein sequence ID" value="EDK45664.1"/>
    <property type="molecule type" value="Genomic_DNA"/>
</dbReference>
<dbReference type="PANTHER" id="PTHR13121:SF0">
    <property type="entry name" value="PHOSPHATIDYLINOSITOL GLYCAN ANCHOR BIOSYNTHESIS CLASS U PROTEIN"/>
    <property type="match status" value="1"/>
</dbReference>
<dbReference type="KEGG" id="lel:PVL30_004670"/>
<gene>
    <name evidence="10" type="ORF">LELG_03843</name>
</gene>
<dbReference type="GO" id="GO:0006506">
    <property type="term" value="P:GPI anchor biosynthetic process"/>
    <property type="evidence" value="ECO:0007669"/>
    <property type="project" value="UniProtKB-UniPathway"/>
</dbReference>
<keyword evidence="6" id="KW-0256">Endoplasmic reticulum</keyword>
<proteinExistence type="inferred from homology"/>
<accession>A5E2K6</accession>
<dbReference type="PANTHER" id="PTHR13121">
    <property type="entry name" value="GPI TRANSAMIDASE COMPONENT PIG-U"/>
    <property type="match status" value="1"/>
</dbReference>
<feature type="transmembrane region" description="Helical" evidence="9">
    <location>
        <begin position="171"/>
        <end position="193"/>
    </location>
</feature>
<keyword evidence="7 9" id="KW-1133">Transmembrane helix</keyword>
<protein>
    <recommendedName>
        <fullName evidence="12">GPI transamidase component GAB1</fullName>
    </recommendedName>
</protein>
<feature type="transmembrane region" description="Helical" evidence="9">
    <location>
        <begin position="371"/>
        <end position="392"/>
    </location>
</feature>
<evidence type="ECO:0000256" key="1">
    <source>
        <dbReference type="ARBA" id="ARBA00004477"/>
    </source>
</evidence>
<dbReference type="VEuPathDB" id="FungiDB:LELG_03843"/>
<dbReference type="HOGENOM" id="CLU_030193_0_1_1"/>
<keyword evidence="4" id="KW-0337">GPI-anchor biosynthesis</keyword>